<dbReference type="AlphaFoldDB" id="A0AA39MJQ6"/>
<evidence type="ECO:0000313" key="1">
    <source>
        <dbReference type="EMBL" id="KAK0437416.1"/>
    </source>
</evidence>
<reference evidence="1" key="1">
    <citation type="submission" date="2023-06" db="EMBL/GenBank/DDBJ databases">
        <authorList>
            <consortium name="Lawrence Berkeley National Laboratory"/>
            <person name="Ahrendt S."/>
            <person name="Sahu N."/>
            <person name="Indic B."/>
            <person name="Wong-Bajracharya J."/>
            <person name="Merenyi Z."/>
            <person name="Ke H.-M."/>
            <person name="Monk M."/>
            <person name="Kocsube S."/>
            <person name="Drula E."/>
            <person name="Lipzen A."/>
            <person name="Balint B."/>
            <person name="Henrissat B."/>
            <person name="Andreopoulos B."/>
            <person name="Martin F.M."/>
            <person name="Harder C.B."/>
            <person name="Rigling D."/>
            <person name="Ford K.L."/>
            <person name="Foster G.D."/>
            <person name="Pangilinan J."/>
            <person name="Papanicolaou A."/>
            <person name="Barry K."/>
            <person name="LaButti K."/>
            <person name="Viragh M."/>
            <person name="Koriabine M."/>
            <person name="Yan M."/>
            <person name="Riley R."/>
            <person name="Champramary S."/>
            <person name="Plett K.L."/>
            <person name="Tsai I.J."/>
            <person name="Slot J."/>
            <person name="Sipos G."/>
            <person name="Plett J."/>
            <person name="Nagy L.G."/>
            <person name="Grigoriev I.V."/>
        </authorList>
    </citation>
    <scope>NUCLEOTIDE SEQUENCE</scope>
    <source>
        <strain evidence="1">FPL87.14</strain>
    </source>
</reference>
<organism evidence="1 2">
    <name type="scientific">Armillaria borealis</name>
    <dbReference type="NCBI Taxonomy" id="47425"/>
    <lineage>
        <taxon>Eukaryota</taxon>
        <taxon>Fungi</taxon>
        <taxon>Dikarya</taxon>
        <taxon>Basidiomycota</taxon>
        <taxon>Agaricomycotina</taxon>
        <taxon>Agaricomycetes</taxon>
        <taxon>Agaricomycetidae</taxon>
        <taxon>Agaricales</taxon>
        <taxon>Marasmiineae</taxon>
        <taxon>Physalacriaceae</taxon>
        <taxon>Armillaria</taxon>
    </lineage>
</organism>
<name>A0AA39MJQ6_9AGAR</name>
<dbReference type="EMBL" id="JAUEPT010000049">
    <property type="protein sequence ID" value="KAK0437416.1"/>
    <property type="molecule type" value="Genomic_DNA"/>
</dbReference>
<accession>A0AA39MJQ6</accession>
<feature type="non-terminal residue" evidence="1">
    <location>
        <position position="71"/>
    </location>
</feature>
<dbReference type="Gene3D" id="3.40.50.1460">
    <property type="match status" value="1"/>
</dbReference>
<evidence type="ECO:0000313" key="2">
    <source>
        <dbReference type="Proteomes" id="UP001175226"/>
    </source>
</evidence>
<sequence>LIHNPEIKEGDNIIIYYTGHGSSYQCLDWGNKSISGNTGYIEVLCPIDRDTHDANKDTVPDISNRELNTIL</sequence>
<proteinExistence type="predicted"/>
<gene>
    <name evidence="1" type="ORF">EV421DRAFT_1678950</name>
</gene>
<feature type="non-terminal residue" evidence="1">
    <location>
        <position position="1"/>
    </location>
</feature>
<comment type="caution">
    <text evidence="1">The sequence shown here is derived from an EMBL/GenBank/DDBJ whole genome shotgun (WGS) entry which is preliminary data.</text>
</comment>
<keyword evidence="2" id="KW-1185">Reference proteome</keyword>
<dbReference type="Proteomes" id="UP001175226">
    <property type="component" value="Unassembled WGS sequence"/>
</dbReference>
<protein>
    <submittedName>
        <fullName evidence="1">Uncharacterized protein</fullName>
    </submittedName>
</protein>